<keyword evidence="1 3" id="KW-0863">Zinc-finger</keyword>
<evidence type="ECO:0000256" key="3">
    <source>
        <dbReference type="PROSITE-ProRule" id="PRU00175"/>
    </source>
</evidence>
<dbReference type="SMART" id="SM00184">
    <property type="entry name" value="RING"/>
    <property type="match status" value="1"/>
</dbReference>
<keyword evidence="2" id="KW-0862">Zinc</keyword>
<keyword evidence="5" id="KW-0472">Membrane</keyword>
<evidence type="ECO:0000313" key="7">
    <source>
        <dbReference type="Proteomes" id="UP000492821"/>
    </source>
</evidence>
<keyword evidence="5" id="KW-0812">Transmembrane</keyword>
<proteinExistence type="predicted"/>
<dbReference type="WBParaSite" id="Pan_g14784.t1">
    <property type="protein sequence ID" value="Pan_g14784.t1"/>
    <property type="gene ID" value="Pan_g14784"/>
</dbReference>
<organism evidence="7 8">
    <name type="scientific">Panagrellus redivivus</name>
    <name type="common">Microworm</name>
    <dbReference type="NCBI Taxonomy" id="6233"/>
    <lineage>
        <taxon>Eukaryota</taxon>
        <taxon>Metazoa</taxon>
        <taxon>Ecdysozoa</taxon>
        <taxon>Nematoda</taxon>
        <taxon>Chromadorea</taxon>
        <taxon>Rhabditida</taxon>
        <taxon>Tylenchina</taxon>
        <taxon>Panagrolaimomorpha</taxon>
        <taxon>Panagrolaimoidea</taxon>
        <taxon>Panagrolaimidae</taxon>
        <taxon>Panagrellus</taxon>
    </lineage>
</organism>
<reference evidence="8" key="2">
    <citation type="submission" date="2020-10" db="UniProtKB">
        <authorList>
            <consortium name="WormBaseParasite"/>
        </authorList>
    </citation>
    <scope>IDENTIFICATION</scope>
</reference>
<dbReference type="GO" id="GO:0008270">
    <property type="term" value="F:zinc ion binding"/>
    <property type="evidence" value="ECO:0007669"/>
    <property type="project" value="UniProtKB-KW"/>
</dbReference>
<dbReference type="SUPFAM" id="SSF57850">
    <property type="entry name" value="RING/U-box"/>
    <property type="match status" value="1"/>
</dbReference>
<dbReference type="InterPro" id="IPR001841">
    <property type="entry name" value="Znf_RING"/>
</dbReference>
<evidence type="ECO:0000256" key="2">
    <source>
        <dbReference type="ARBA" id="ARBA00022833"/>
    </source>
</evidence>
<keyword evidence="1 3" id="KW-0479">Metal-binding</keyword>
<evidence type="ECO:0000256" key="5">
    <source>
        <dbReference type="SAM" id="Phobius"/>
    </source>
</evidence>
<dbReference type="AlphaFoldDB" id="A0A7E4V0R0"/>
<evidence type="ECO:0000259" key="6">
    <source>
        <dbReference type="PROSITE" id="PS50089"/>
    </source>
</evidence>
<name>A0A7E4V0R0_PANRE</name>
<evidence type="ECO:0000256" key="1">
    <source>
        <dbReference type="ARBA" id="ARBA00022771"/>
    </source>
</evidence>
<sequence>MGSTISSPVTPITTKNKKATTNNTKNKKTTDITINKTANATTIPTKNTDATTITSKDTDSKDLLINECCICLYPYTFTYRAPISLPCGHTFCKQCTQEMNTKTCAICRAVLSIPSYKIKKNLALIEVLEHFKLLADDESAKERLTRRAVKLVGNLSQNAIDNFFILTYLLVASFIYFFPFYIYYKPKC</sequence>
<feature type="transmembrane region" description="Helical" evidence="5">
    <location>
        <begin position="163"/>
        <end position="184"/>
    </location>
</feature>
<feature type="region of interest" description="Disordered" evidence="4">
    <location>
        <begin position="1"/>
        <end position="24"/>
    </location>
</feature>
<dbReference type="InterPro" id="IPR013083">
    <property type="entry name" value="Znf_RING/FYVE/PHD"/>
</dbReference>
<dbReference type="PROSITE" id="PS50089">
    <property type="entry name" value="ZF_RING_2"/>
    <property type="match status" value="1"/>
</dbReference>
<evidence type="ECO:0000256" key="4">
    <source>
        <dbReference type="SAM" id="MobiDB-lite"/>
    </source>
</evidence>
<keyword evidence="7" id="KW-1185">Reference proteome</keyword>
<keyword evidence="5" id="KW-1133">Transmembrane helix</keyword>
<feature type="domain" description="RING-type" evidence="6">
    <location>
        <begin position="68"/>
        <end position="108"/>
    </location>
</feature>
<dbReference type="Pfam" id="PF13639">
    <property type="entry name" value="zf-RING_2"/>
    <property type="match status" value="1"/>
</dbReference>
<reference evidence="7" key="1">
    <citation type="journal article" date="2013" name="Genetics">
        <title>The draft genome and transcriptome of Panagrellus redivivus are shaped by the harsh demands of a free-living lifestyle.</title>
        <authorList>
            <person name="Srinivasan J."/>
            <person name="Dillman A.R."/>
            <person name="Macchietto M.G."/>
            <person name="Heikkinen L."/>
            <person name="Lakso M."/>
            <person name="Fracchia K.M."/>
            <person name="Antoshechkin I."/>
            <person name="Mortazavi A."/>
            <person name="Wong G."/>
            <person name="Sternberg P.W."/>
        </authorList>
    </citation>
    <scope>NUCLEOTIDE SEQUENCE [LARGE SCALE GENOMIC DNA]</scope>
    <source>
        <strain evidence="7">MT8872</strain>
    </source>
</reference>
<protein>
    <submittedName>
        <fullName evidence="8">RING-type domain-containing protein</fullName>
    </submittedName>
</protein>
<accession>A0A7E4V0R0</accession>
<evidence type="ECO:0000313" key="8">
    <source>
        <dbReference type="WBParaSite" id="Pan_g14784.t1"/>
    </source>
</evidence>
<dbReference type="PANTHER" id="PTHR23327">
    <property type="entry name" value="RING FINGER PROTEIN 127"/>
    <property type="match status" value="1"/>
</dbReference>
<dbReference type="Proteomes" id="UP000492821">
    <property type="component" value="Unassembled WGS sequence"/>
</dbReference>
<dbReference type="Gene3D" id="3.30.40.10">
    <property type="entry name" value="Zinc/RING finger domain, C3HC4 (zinc finger)"/>
    <property type="match status" value="1"/>
</dbReference>